<name>A0A2P2QE12_RHIMU</name>
<protein>
    <submittedName>
        <fullName evidence="2">Uncharacterized protein</fullName>
    </submittedName>
</protein>
<sequence length="31" mass="3502">MYLPSQDHSLTTGNNIMHEDLSGKSFNLTSY</sequence>
<dbReference type="EMBL" id="GGEC01084712">
    <property type="protein sequence ID" value="MBX65196.1"/>
    <property type="molecule type" value="Transcribed_RNA"/>
</dbReference>
<feature type="compositionally biased region" description="Polar residues" evidence="1">
    <location>
        <begin position="1"/>
        <end position="15"/>
    </location>
</feature>
<reference evidence="2" key="1">
    <citation type="submission" date="2018-02" db="EMBL/GenBank/DDBJ databases">
        <title>Rhizophora mucronata_Transcriptome.</title>
        <authorList>
            <person name="Meera S.P."/>
            <person name="Sreeshan A."/>
            <person name="Augustine A."/>
        </authorList>
    </citation>
    <scope>NUCLEOTIDE SEQUENCE</scope>
    <source>
        <tissue evidence="2">Leaf</tissue>
    </source>
</reference>
<feature type="region of interest" description="Disordered" evidence="1">
    <location>
        <begin position="1"/>
        <end position="31"/>
    </location>
</feature>
<dbReference type="AlphaFoldDB" id="A0A2P2QE12"/>
<proteinExistence type="predicted"/>
<evidence type="ECO:0000256" key="1">
    <source>
        <dbReference type="SAM" id="MobiDB-lite"/>
    </source>
</evidence>
<evidence type="ECO:0000313" key="2">
    <source>
        <dbReference type="EMBL" id="MBX65196.1"/>
    </source>
</evidence>
<accession>A0A2P2QE12</accession>
<organism evidence="2">
    <name type="scientific">Rhizophora mucronata</name>
    <name type="common">Asiatic mangrove</name>
    <dbReference type="NCBI Taxonomy" id="61149"/>
    <lineage>
        <taxon>Eukaryota</taxon>
        <taxon>Viridiplantae</taxon>
        <taxon>Streptophyta</taxon>
        <taxon>Embryophyta</taxon>
        <taxon>Tracheophyta</taxon>
        <taxon>Spermatophyta</taxon>
        <taxon>Magnoliopsida</taxon>
        <taxon>eudicotyledons</taxon>
        <taxon>Gunneridae</taxon>
        <taxon>Pentapetalae</taxon>
        <taxon>rosids</taxon>
        <taxon>fabids</taxon>
        <taxon>Malpighiales</taxon>
        <taxon>Rhizophoraceae</taxon>
        <taxon>Rhizophora</taxon>
    </lineage>
</organism>